<dbReference type="InterPro" id="IPR011993">
    <property type="entry name" value="PH-like_dom_sf"/>
</dbReference>
<dbReference type="EMBL" id="JANPWB010000010">
    <property type="protein sequence ID" value="KAJ1138939.1"/>
    <property type="molecule type" value="Genomic_DNA"/>
</dbReference>
<dbReference type="AlphaFoldDB" id="A0AAV7QGW0"/>
<dbReference type="Proteomes" id="UP001066276">
    <property type="component" value="Chromosome 6"/>
</dbReference>
<dbReference type="InterPro" id="IPR001849">
    <property type="entry name" value="PH_domain"/>
</dbReference>
<feature type="compositionally biased region" description="Basic and acidic residues" evidence="1">
    <location>
        <begin position="63"/>
        <end position="73"/>
    </location>
</feature>
<dbReference type="PROSITE" id="PS50003">
    <property type="entry name" value="PH_DOMAIN"/>
    <property type="match status" value="1"/>
</dbReference>
<evidence type="ECO:0000313" key="4">
    <source>
        <dbReference type="Proteomes" id="UP001066276"/>
    </source>
</evidence>
<organism evidence="3 4">
    <name type="scientific">Pleurodeles waltl</name>
    <name type="common">Iberian ribbed newt</name>
    <dbReference type="NCBI Taxonomy" id="8319"/>
    <lineage>
        <taxon>Eukaryota</taxon>
        <taxon>Metazoa</taxon>
        <taxon>Chordata</taxon>
        <taxon>Craniata</taxon>
        <taxon>Vertebrata</taxon>
        <taxon>Euteleostomi</taxon>
        <taxon>Amphibia</taxon>
        <taxon>Batrachia</taxon>
        <taxon>Caudata</taxon>
        <taxon>Salamandroidea</taxon>
        <taxon>Salamandridae</taxon>
        <taxon>Pleurodelinae</taxon>
        <taxon>Pleurodeles</taxon>
    </lineage>
</organism>
<dbReference type="Gene3D" id="2.30.29.30">
    <property type="entry name" value="Pleckstrin-homology domain (PH domain)/Phosphotyrosine-binding domain (PTB)"/>
    <property type="match status" value="1"/>
</dbReference>
<evidence type="ECO:0000313" key="3">
    <source>
        <dbReference type="EMBL" id="KAJ1138939.1"/>
    </source>
</evidence>
<keyword evidence="4" id="KW-1185">Reference proteome</keyword>
<accession>A0AAV7QGW0</accession>
<comment type="caution">
    <text evidence="3">The sequence shown here is derived from an EMBL/GenBank/DDBJ whole genome shotgun (WGS) entry which is preliminary data.</text>
</comment>
<feature type="domain" description="PH" evidence="2">
    <location>
        <begin position="91"/>
        <end position="142"/>
    </location>
</feature>
<name>A0AAV7QGW0_PLEWA</name>
<feature type="region of interest" description="Disordered" evidence="1">
    <location>
        <begin position="32"/>
        <end position="76"/>
    </location>
</feature>
<evidence type="ECO:0000256" key="1">
    <source>
        <dbReference type="SAM" id="MobiDB-lite"/>
    </source>
</evidence>
<reference evidence="3" key="1">
    <citation type="journal article" date="2022" name="bioRxiv">
        <title>Sequencing and chromosome-scale assembly of the giantPleurodeles waltlgenome.</title>
        <authorList>
            <person name="Brown T."/>
            <person name="Elewa A."/>
            <person name="Iarovenko S."/>
            <person name="Subramanian E."/>
            <person name="Araus A.J."/>
            <person name="Petzold A."/>
            <person name="Susuki M."/>
            <person name="Suzuki K.-i.T."/>
            <person name="Hayashi T."/>
            <person name="Toyoda A."/>
            <person name="Oliveira C."/>
            <person name="Osipova E."/>
            <person name="Leigh N.D."/>
            <person name="Simon A."/>
            <person name="Yun M.H."/>
        </authorList>
    </citation>
    <scope>NUCLEOTIDE SEQUENCE</scope>
    <source>
        <strain evidence="3">20211129_DDA</strain>
        <tissue evidence="3">Liver</tissue>
    </source>
</reference>
<protein>
    <recommendedName>
        <fullName evidence="2">PH domain-containing protein</fullName>
    </recommendedName>
</protein>
<dbReference type="Pfam" id="PF00169">
    <property type="entry name" value="PH"/>
    <property type="match status" value="1"/>
</dbReference>
<sequence>MQCSPLLKGGLRPLSLVDWSWEWGGERRAARLVPHPPRSGSSPGVVGAVSGGAKEAPVPRASRSQEEGERQRGTDALTVFNGLTDVKAHTSIPLLGYMVKDVSADDSRHLFQLAQSGQLYTFQAESEEQKQSWLSVLTLAVTGDIFMAGDDDSPGETD</sequence>
<gene>
    <name evidence="3" type="ORF">NDU88_005318</name>
</gene>
<dbReference type="SUPFAM" id="SSF50729">
    <property type="entry name" value="PH domain-like"/>
    <property type="match status" value="1"/>
</dbReference>
<evidence type="ECO:0000259" key="2">
    <source>
        <dbReference type="PROSITE" id="PS50003"/>
    </source>
</evidence>
<proteinExistence type="predicted"/>
<feature type="compositionally biased region" description="Low complexity" evidence="1">
    <location>
        <begin position="38"/>
        <end position="52"/>
    </location>
</feature>